<dbReference type="Proteomes" id="UP001153076">
    <property type="component" value="Unassembled WGS sequence"/>
</dbReference>
<feature type="compositionally biased region" description="Acidic residues" evidence="1">
    <location>
        <begin position="13"/>
        <end position="37"/>
    </location>
</feature>
<dbReference type="AlphaFoldDB" id="A0A9Q1KCF9"/>
<evidence type="ECO:0000313" key="2">
    <source>
        <dbReference type="EMBL" id="KAJ8440944.1"/>
    </source>
</evidence>
<keyword evidence="3" id="KW-1185">Reference proteome</keyword>
<gene>
    <name evidence="2" type="ORF">Cgig2_020486</name>
</gene>
<protein>
    <submittedName>
        <fullName evidence="2">Uncharacterized protein</fullName>
    </submittedName>
</protein>
<reference evidence="2" key="1">
    <citation type="submission" date="2022-04" db="EMBL/GenBank/DDBJ databases">
        <title>Carnegiea gigantea Genome sequencing and assembly v2.</title>
        <authorList>
            <person name="Copetti D."/>
            <person name="Sanderson M.J."/>
            <person name="Burquez A."/>
            <person name="Wojciechowski M.F."/>
        </authorList>
    </citation>
    <scope>NUCLEOTIDE SEQUENCE</scope>
    <source>
        <strain evidence="2">SGP5-SGP5p</strain>
        <tissue evidence="2">Aerial part</tissue>
    </source>
</reference>
<evidence type="ECO:0000313" key="3">
    <source>
        <dbReference type="Proteomes" id="UP001153076"/>
    </source>
</evidence>
<sequence>MDDIHVNISDGGSEGEDTEMEMEEEEEEPELDLEPEQQEVLQKKIKTEHKKQRSTSAAKPPQPSFVHGQISNRETHPTQIQTLIHKQSKIEGETSQLIEEEAEDTGMTATSVESATAAVREEKKKPNDATSSRSRRNPETPMVFSDARRIWIMQGEEEEISHVRDTRS</sequence>
<organism evidence="2 3">
    <name type="scientific">Carnegiea gigantea</name>
    <dbReference type="NCBI Taxonomy" id="171969"/>
    <lineage>
        <taxon>Eukaryota</taxon>
        <taxon>Viridiplantae</taxon>
        <taxon>Streptophyta</taxon>
        <taxon>Embryophyta</taxon>
        <taxon>Tracheophyta</taxon>
        <taxon>Spermatophyta</taxon>
        <taxon>Magnoliopsida</taxon>
        <taxon>eudicotyledons</taxon>
        <taxon>Gunneridae</taxon>
        <taxon>Pentapetalae</taxon>
        <taxon>Caryophyllales</taxon>
        <taxon>Cactineae</taxon>
        <taxon>Cactaceae</taxon>
        <taxon>Cactoideae</taxon>
        <taxon>Echinocereeae</taxon>
        <taxon>Carnegiea</taxon>
    </lineage>
</organism>
<comment type="caution">
    <text evidence="2">The sequence shown here is derived from an EMBL/GenBank/DDBJ whole genome shotgun (WGS) entry which is preliminary data.</text>
</comment>
<feature type="region of interest" description="Disordered" evidence="1">
    <location>
        <begin position="1"/>
        <end position="146"/>
    </location>
</feature>
<accession>A0A9Q1KCF9</accession>
<feature type="compositionally biased region" description="Basic residues" evidence="1">
    <location>
        <begin position="43"/>
        <end position="53"/>
    </location>
</feature>
<name>A0A9Q1KCF9_9CARY</name>
<dbReference type="EMBL" id="JAKOGI010000181">
    <property type="protein sequence ID" value="KAJ8440944.1"/>
    <property type="molecule type" value="Genomic_DNA"/>
</dbReference>
<feature type="compositionally biased region" description="Low complexity" evidence="1">
    <location>
        <begin position="108"/>
        <end position="118"/>
    </location>
</feature>
<evidence type="ECO:0000256" key="1">
    <source>
        <dbReference type="SAM" id="MobiDB-lite"/>
    </source>
</evidence>
<proteinExistence type="predicted"/>
<feature type="compositionally biased region" description="Polar residues" evidence="1">
    <location>
        <begin position="69"/>
        <end position="85"/>
    </location>
</feature>